<evidence type="ECO:0000256" key="1">
    <source>
        <dbReference type="SAM" id="MobiDB-lite"/>
    </source>
</evidence>
<feature type="compositionally biased region" description="Basic and acidic residues" evidence="1">
    <location>
        <begin position="1"/>
        <end position="11"/>
    </location>
</feature>
<evidence type="ECO:0000313" key="2">
    <source>
        <dbReference type="EMBL" id="KAF1983219.1"/>
    </source>
</evidence>
<dbReference type="Proteomes" id="UP000800041">
    <property type="component" value="Unassembled WGS sequence"/>
</dbReference>
<keyword evidence="3" id="KW-1185">Reference proteome</keyword>
<dbReference type="AlphaFoldDB" id="A0A6G1GR37"/>
<dbReference type="EMBL" id="ML977177">
    <property type="protein sequence ID" value="KAF1983219.1"/>
    <property type="molecule type" value="Genomic_DNA"/>
</dbReference>
<feature type="region of interest" description="Disordered" evidence="1">
    <location>
        <begin position="81"/>
        <end position="100"/>
    </location>
</feature>
<accession>A0A6G1GR37</accession>
<organism evidence="2 3">
    <name type="scientific">Aulographum hederae CBS 113979</name>
    <dbReference type="NCBI Taxonomy" id="1176131"/>
    <lineage>
        <taxon>Eukaryota</taxon>
        <taxon>Fungi</taxon>
        <taxon>Dikarya</taxon>
        <taxon>Ascomycota</taxon>
        <taxon>Pezizomycotina</taxon>
        <taxon>Dothideomycetes</taxon>
        <taxon>Pleosporomycetidae</taxon>
        <taxon>Aulographales</taxon>
        <taxon>Aulographaceae</taxon>
    </lineage>
</organism>
<feature type="region of interest" description="Disordered" evidence="1">
    <location>
        <begin position="107"/>
        <end position="133"/>
    </location>
</feature>
<gene>
    <name evidence="2" type="ORF">K402DRAFT_396920</name>
</gene>
<dbReference type="OrthoDB" id="439943at2759"/>
<protein>
    <submittedName>
        <fullName evidence="2">Uncharacterized protein</fullName>
    </submittedName>
</protein>
<feature type="region of interest" description="Disordered" evidence="1">
    <location>
        <begin position="1"/>
        <end position="34"/>
    </location>
</feature>
<feature type="compositionally biased region" description="Low complexity" evidence="1">
    <location>
        <begin position="12"/>
        <end position="30"/>
    </location>
</feature>
<evidence type="ECO:0000313" key="3">
    <source>
        <dbReference type="Proteomes" id="UP000800041"/>
    </source>
</evidence>
<proteinExistence type="predicted"/>
<reference evidence="2" key="1">
    <citation type="journal article" date="2020" name="Stud. Mycol.">
        <title>101 Dothideomycetes genomes: a test case for predicting lifestyles and emergence of pathogens.</title>
        <authorList>
            <person name="Haridas S."/>
            <person name="Albert R."/>
            <person name="Binder M."/>
            <person name="Bloem J."/>
            <person name="Labutti K."/>
            <person name="Salamov A."/>
            <person name="Andreopoulos B."/>
            <person name="Baker S."/>
            <person name="Barry K."/>
            <person name="Bills G."/>
            <person name="Bluhm B."/>
            <person name="Cannon C."/>
            <person name="Castanera R."/>
            <person name="Culley D."/>
            <person name="Daum C."/>
            <person name="Ezra D."/>
            <person name="Gonzalez J."/>
            <person name="Henrissat B."/>
            <person name="Kuo A."/>
            <person name="Liang C."/>
            <person name="Lipzen A."/>
            <person name="Lutzoni F."/>
            <person name="Magnuson J."/>
            <person name="Mondo S."/>
            <person name="Nolan M."/>
            <person name="Ohm R."/>
            <person name="Pangilinan J."/>
            <person name="Park H.-J."/>
            <person name="Ramirez L."/>
            <person name="Alfaro M."/>
            <person name="Sun H."/>
            <person name="Tritt A."/>
            <person name="Yoshinaga Y."/>
            <person name="Zwiers L.-H."/>
            <person name="Turgeon B."/>
            <person name="Goodwin S."/>
            <person name="Spatafora J."/>
            <person name="Crous P."/>
            <person name="Grigoriev I."/>
        </authorList>
    </citation>
    <scope>NUCLEOTIDE SEQUENCE</scope>
    <source>
        <strain evidence="2">CBS 113979</strain>
    </source>
</reference>
<name>A0A6G1GR37_9PEZI</name>
<feature type="compositionally biased region" description="Acidic residues" evidence="1">
    <location>
        <begin position="107"/>
        <end position="116"/>
    </location>
</feature>
<sequence length="851" mass="92862">MDGPRSHEEQLTHSLSSNSSSSSDSSTHSLRFPTVHANQSIASLASADINMKRPAAQSPSTLEASTFELLSDSVFLNSDDEDGNTASLASTTDDGHDVHSLADTDEFTEGQNDEQLDSNKPLQDKNGGPSRDDLLQQSIHSVLMSPVDSGTTIRPGSQPYDSTVRFAEEEIKADRMDGTVVHGKWDEPNMAEDFRVYNMTHITYATKQTMSKRCLSLKKPFHVLVLGDSPDWVREDITSKIGNALAVSQDRANGSSRHTVIPISAFGTDGVPDTQVIPTSGVDLELTVCTAVKVEDEKSGKGIKLELDNQLNVYVDTKRREIKADDKGGPSLGLPDLAVFINPSRDDADPHFHAQEALLKCNVPSLSVADARYFNPPPIRAKSVSFLREPYLRTVVLGADDSASQLEVVDTFPLELEAFQELEATQLNRHLAYITRASKSSGSTMLTSVNEQAKRTLGCIKDSYANRKALFKNCRNLPINRHQILYFMVFMLLASPLTMLAARYGNLATQRIGSVETHTTCTPAARVSSTSTAMSVSTRSVTKYITIPSILAPPPPAAPKQVHAEKSLSLPHKAVPTNESHIFEAHKIGDNHFVLTPPALFARQKKPPKLSVQVTRGSEVLKTSMKKLSEGAYVIELEREQAYGVVNITLQTKSKPPFSQKLAVNFGSPWLKLSAWLSTAEKMSKSTQENLHFSQKCVTKYASDLQQVALELSKRAVSVPKSACNVTAVSIHRALNFTGQAVKLVDRVGAWPGQQLKRVAKESSDVVDQSKKQVAIIYDTIKSVDPIGTVAGAPKKILKRAHRNSKLLVKKLKGGKKASILENEQKKKSKNGGIGARKASTAKSKVKVANR</sequence>
<feature type="region of interest" description="Disordered" evidence="1">
    <location>
        <begin position="819"/>
        <end position="851"/>
    </location>
</feature>